<dbReference type="KEGG" id="nmk:CHR53_25865"/>
<evidence type="ECO:0000313" key="2">
    <source>
        <dbReference type="Proteomes" id="UP000282892"/>
    </source>
</evidence>
<organism evidence="1 2">
    <name type="scientific">Neobacillus mesonae</name>
    <dbReference type="NCBI Taxonomy" id="1193713"/>
    <lineage>
        <taxon>Bacteria</taxon>
        <taxon>Bacillati</taxon>
        <taxon>Bacillota</taxon>
        <taxon>Bacilli</taxon>
        <taxon>Bacillales</taxon>
        <taxon>Bacillaceae</taxon>
        <taxon>Neobacillus</taxon>
    </lineage>
</organism>
<dbReference type="EMBL" id="CP022572">
    <property type="protein sequence ID" value="AZU64383.1"/>
    <property type="molecule type" value="Genomic_DNA"/>
</dbReference>
<dbReference type="Proteomes" id="UP000282892">
    <property type="component" value="Chromosome"/>
</dbReference>
<protein>
    <submittedName>
        <fullName evidence="1">Uncharacterized protein</fullName>
    </submittedName>
</protein>
<sequence>MHKRKVHGKTVRFMMDGIVTKDGNAIAFAQEGIHVGLVGRTLENLQKVAEELKQYDVKVAICSYMDKKCREIEESKRGGYF</sequence>
<evidence type="ECO:0000313" key="1">
    <source>
        <dbReference type="EMBL" id="AZU64383.1"/>
    </source>
</evidence>
<dbReference type="Gene3D" id="3.40.50.720">
    <property type="entry name" value="NAD(P)-binding Rossmann-like Domain"/>
    <property type="match status" value="1"/>
</dbReference>
<accession>A0A3T0I4Z7</accession>
<keyword evidence="2" id="KW-1185">Reference proteome</keyword>
<name>A0A3T0I4Z7_9BACI</name>
<dbReference type="AlphaFoldDB" id="A0A3T0I4Z7"/>
<gene>
    <name evidence="1" type="ORF">CHR53_25865</name>
</gene>
<proteinExistence type="predicted"/>
<reference evidence="1 2" key="1">
    <citation type="submission" date="2017-07" db="EMBL/GenBank/DDBJ databases">
        <title>The complete genome sequence of Bacillus mesonae strain H20-5, an efficient strain improving plant abiotic stress resistance.</title>
        <authorList>
            <person name="Kim S.Y."/>
            <person name="Song H."/>
            <person name="Sang M.K."/>
            <person name="Weon H.-Y."/>
            <person name="Song J."/>
        </authorList>
    </citation>
    <scope>NUCLEOTIDE SEQUENCE [LARGE SCALE GENOMIC DNA]</scope>
    <source>
        <strain evidence="1 2">H20-5</strain>
    </source>
</reference>